<gene>
    <name evidence="2" type="ORF">HMF3257_08175</name>
</gene>
<keyword evidence="3" id="KW-1185">Reference proteome</keyword>
<sequence length="193" mass="20981">MKRIALVLLAIPFFLNQQACNNRQQKDTAATDSTTIAATTGTTVDIPITEHIAELGLTADSDWRGINLGDPFTEVKGVEKGEPFESDSDHIGYTIELKNLESADMLYYQTDKKVSAIDVDLFLNSRQSVTDYQNELAAYFTARYGTPKPVGGGTVWTRWKGATVSLKDVSKGKDFGLKIKIGPATVAATASVK</sequence>
<keyword evidence="1" id="KW-0732">Signal</keyword>
<evidence type="ECO:0000313" key="3">
    <source>
        <dbReference type="Proteomes" id="UP000249016"/>
    </source>
</evidence>
<evidence type="ECO:0000313" key="2">
    <source>
        <dbReference type="EMBL" id="RAI74297.1"/>
    </source>
</evidence>
<organism evidence="2 3">
    <name type="scientific">Spirosoma telluris</name>
    <dbReference type="NCBI Taxonomy" id="2183553"/>
    <lineage>
        <taxon>Bacteria</taxon>
        <taxon>Pseudomonadati</taxon>
        <taxon>Bacteroidota</taxon>
        <taxon>Cytophagia</taxon>
        <taxon>Cytophagales</taxon>
        <taxon>Cytophagaceae</taxon>
        <taxon>Spirosoma</taxon>
    </lineage>
</organism>
<evidence type="ECO:0000256" key="1">
    <source>
        <dbReference type="SAM" id="SignalP"/>
    </source>
</evidence>
<evidence type="ECO:0008006" key="4">
    <source>
        <dbReference type="Google" id="ProtNLM"/>
    </source>
</evidence>
<dbReference type="OrthoDB" id="958015at2"/>
<protein>
    <recommendedName>
        <fullName evidence="4">Lipoprotein</fullName>
    </recommendedName>
</protein>
<dbReference type="RefSeq" id="WP_111341315.1">
    <property type="nucleotide sequence ID" value="NZ_QLII01000001.1"/>
</dbReference>
<dbReference type="Proteomes" id="UP000249016">
    <property type="component" value="Unassembled WGS sequence"/>
</dbReference>
<feature type="chain" id="PRO_5016283288" description="Lipoprotein" evidence="1">
    <location>
        <begin position="20"/>
        <end position="193"/>
    </location>
</feature>
<dbReference type="AlphaFoldDB" id="A0A327NGJ8"/>
<dbReference type="EMBL" id="QLII01000001">
    <property type="protein sequence ID" value="RAI74297.1"/>
    <property type="molecule type" value="Genomic_DNA"/>
</dbReference>
<feature type="signal peptide" evidence="1">
    <location>
        <begin position="1"/>
        <end position="19"/>
    </location>
</feature>
<accession>A0A327NGJ8</accession>
<reference evidence="2 3" key="1">
    <citation type="submission" date="2018-06" db="EMBL/GenBank/DDBJ databases">
        <title>Spirosoma sp. HMF3257 Genome sequencing and assembly.</title>
        <authorList>
            <person name="Kang H."/>
            <person name="Cha I."/>
            <person name="Kim H."/>
            <person name="Kang J."/>
            <person name="Joh K."/>
        </authorList>
    </citation>
    <scope>NUCLEOTIDE SEQUENCE [LARGE SCALE GENOMIC DNA]</scope>
    <source>
        <strain evidence="2 3">HMF3257</strain>
    </source>
</reference>
<proteinExistence type="predicted"/>
<comment type="caution">
    <text evidence="2">The sequence shown here is derived from an EMBL/GenBank/DDBJ whole genome shotgun (WGS) entry which is preliminary data.</text>
</comment>
<name>A0A327NGJ8_9BACT</name>